<reference evidence="1 2" key="1">
    <citation type="submission" date="2019-03" db="EMBL/GenBank/DDBJ databases">
        <title>Halomonas marinisediminis sp. nov., a moderately halophilic bacterium isolated from the Bohai Gulf.</title>
        <authorList>
            <person name="Ji X."/>
        </authorList>
    </citation>
    <scope>NUCLEOTIDE SEQUENCE [LARGE SCALE GENOMIC DNA]</scope>
    <source>
        <strain evidence="1 2">204</strain>
    </source>
</reference>
<protein>
    <submittedName>
        <fullName evidence="1">Uncharacterized protein</fullName>
    </submittedName>
</protein>
<keyword evidence="2" id="KW-1185">Reference proteome</keyword>
<proteinExistence type="predicted"/>
<evidence type="ECO:0000313" key="2">
    <source>
        <dbReference type="Proteomes" id="UP000294823"/>
    </source>
</evidence>
<evidence type="ECO:0000313" key="1">
    <source>
        <dbReference type="EMBL" id="TDB05119.1"/>
    </source>
</evidence>
<dbReference type="RefSeq" id="WP_132041417.1">
    <property type="nucleotide sequence ID" value="NZ_SLTR01000002.1"/>
</dbReference>
<organism evidence="1 2">
    <name type="scientific">Halomonas marinisediminis</name>
    <dbReference type="NCBI Taxonomy" id="2546095"/>
    <lineage>
        <taxon>Bacteria</taxon>
        <taxon>Pseudomonadati</taxon>
        <taxon>Pseudomonadota</taxon>
        <taxon>Gammaproteobacteria</taxon>
        <taxon>Oceanospirillales</taxon>
        <taxon>Halomonadaceae</taxon>
        <taxon>Halomonas</taxon>
    </lineage>
</organism>
<dbReference type="Proteomes" id="UP000294823">
    <property type="component" value="Unassembled WGS sequence"/>
</dbReference>
<sequence>MSELQRQIRQRTRFRPESDLLRQMGYANPNHRHRKRLTQVLADPELGLGKPEYDFVHDCRSFLHALCRALGIPENNCQAFIAKRDANDKAERQAFKPWLFVDTGFRRCDRPGMPLFALALMERHRRLVLAEDTWRMPWHEQLTRAQSRVREHMAESGGELQAWGRIQRYLFCYAEGRKLAIAPSGEVLGDASERKLPQASFTLKGKPVSVLLNNGDSPT</sequence>
<dbReference type="EMBL" id="SLTR01000002">
    <property type="protein sequence ID" value="TDB05119.1"/>
    <property type="molecule type" value="Genomic_DNA"/>
</dbReference>
<comment type="caution">
    <text evidence="1">The sequence shown here is derived from an EMBL/GenBank/DDBJ whole genome shotgun (WGS) entry which is preliminary data.</text>
</comment>
<gene>
    <name evidence="1" type="ORF">E0702_02705</name>
</gene>
<name>A0ABY2DAC8_9GAMM</name>
<accession>A0ABY2DAC8</accession>